<evidence type="ECO:0000256" key="1">
    <source>
        <dbReference type="SAM" id="MobiDB-lite"/>
    </source>
</evidence>
<dbReference type="Proteomes" id="UP000177785">
    <property type="component" value="Unassembled WGS sequence"/>
</dbReference>
<comment type="caution">
    <text evidence="2">The sequence shown here is derived from an EMBL/GenBank/DDBJ whole genome shotgun (WGS) entry which is preliminary data.</text>
</comment>
<feature type="region of interest" description="Disordered" evidence="1">
    <location>
        <begin position="1"/>
        <end position="26"/>
    </location>
</feature>
<accession>A0A1G2G633</accession>
<evidence type="ECO:0000313" key="2">
    <source>
        <dbReference type="EMBL" id="OGZ45704.1"/>
    </source>
</evidence>
<sequence>MASQISKDVQSHGVKISQPRKEEAEYGKTKKGMQACKKCHAYFYKKSWHHDLPGVKKGEKKPVPVFTFTLCPACQMIQNRQYEGKVIVDAAPAHLLTEIINLINAYGARAYHADTQHRIIKVQNAKSGITVTTTENQLAIKLAKKIKATFHASKLMVIHLKDPSDVELARVIFAMDMDRAKSLKS</sequence>
<dbReference type="STRING" id="1802115.A2756_02235"/>
<dbReference type="EMBL" id="MHNL01000005">
    <property type="protein sequence ID" value="OGZ45704.1"/>
    <property type="molecule type" value="Genomic_DNA"/>
</dbReference>
<evidence type="ECO:0000313" key="3">
    <source>
        <dbReference type="Proteomes" id="UP000177785"/>
    </source>
</evidence>
<organism evidence="2 3">
    <name type="scientific">Candidatus Ryanbacteria bacterium RIFCSPHIGHO2_01_FULL_48_27</name>
    <dbReference type="NCBI Taxonomy" id="1802115"/>
    <lineage>
        <taxon>Bacteria</taxon>
        <taxon>Candidatus Ryaniibacteriota</taxon>
    </lineage>
</organism>
<proteinExistence type="predicted"/>
<protein>
    <submittedName>
        <fullName evidence="2">Uncharacterized protein</fullName>
    </submittedName>
</protein>
<name>A0A1G2G633_9BACT</name>
<dbReference type="AlphaFoldDB" id="A0A1G2G633"/>
<reference evidence="2 3" key="1">
    <citation type="journal article" date="2016" name="Nat. Commun.">
        <title>Thousands of microbial genomes shed light on interconnected biogeochemical processes in an aquifer system.</title>
        <authorList>
            <person name="Anantharaman K."/>
            <person name="Brown C.T."/>
            <person name="Hug L.A."/>
            <person name="Sharon I."/>
            <person name="Castelle C.J."/>
            <person name="Probst A.J."/>
            <person name="Thomas B.C."/>
            <person name="Singh A."/>
            <person name="Wilkins M.J."/>
            <person name="Karaoz U."/>
            <person name="Brodie E.L."/>
            <person name="Williams K.H."/>
            <person name="Hubbard S.S."/>
            <person name="Banfield J.F."/>
        </authorList>
    </citation>
    <scope>NUCLEOTIDE SEQUENCE [LARGE SCALE GENOMIC DNA]</scope>
</reference>
<gene>
    <name evidence="2" type="ORF">A2756_02235</name>
</gene>